<dbReference type="SUPFAM" id="SSF56672">
    <property type="entry name" value="DNA/RNA polymerases"/>
    <property type="match status" value="1"/>
</dbReference>
<dbReference type="InterPro" id="IPR043502">
    <property type="entry name" value="DNA/RNA_pol_sf"/>
</dbReference>
<evidence type="ECO:0000313" key="2">
    <source>
        <dbReference type="EMBL" id="CAH9079595.1"/>
    </source>
</evidence>
<accession>A0AAV0CRI3</accession>
<dbReference type="AlphaFoldDB" id="A0AAV0CRI3"/>
<evidence type="ECO:0000259" key="1">
    <source>
        <dbReference type="Pfam" id="PF07727"/>
    </source>
</evidence>
<reference evidence="2" key="1">
    <citation type="submission" date="2022-07" db="EMBL/GenBank/DDBJ databases">
        <authorList>
            <person name="Macas J."/>
            <person name="Novak P."/>
            <person name="Neumann P."/>
        </authorList>
    </citation>
    <scope>NUCLEOTIDE SEQUENCE</scope>
</reference>
<name>A0AAV0CRI3_9ASTE</name>
<keyword evidence="3" id="KW-1185">Reference proteome</keyword>
<dbReference type="Proteomes" id="UP001152523">
    <property type="component" value="Unassembled WGS sequence"/>
</dbReference>
<organism evidence="2 3">
    <name type="scientific">Cuscuta epithymum</name>
    <dbReference type="NCBI Taxonomy" id="186058"/>
    <lineage>
        <taxon>Eukaryota</taxon>
        <taxon>Viridiplantae</taxon>
        <taxon>Streptophyta</taxon>
        <taxon>Embryophyta</taxon>
        <taxon>Tracheophyta</taxon>
        <taxon>Spermatophyta</taxon>
        <taxon>Magnoliopsida</taxon>
        <taxon>eudicotyledons</taxon>
        <taxon>Gunneridae</taxon>
        <taxon>Pentapetalae</taxon>
        <taxon>asterids</taxon>
        <taxon>lamiids</taxon>
        <taxon>Solanales</taxon>
        <taxon>Convolvulaceae</taxon>
        <taxon>Cuscuteae</taxon>
        <taxon>Cuscuta</taxon>
        <taxon>Cuscuta subgen. Cuscuta</taxon>
    </lineage>
</organism>
<dbReference type="InterPro" id="IPR013103">
    <property type="entry name" value="RVT_2"/>
</dbReference>
<dbReference type="EMBL" id="CAMAPF010000033">
    <property type="protein sequence ID" value="CAH9079595.1"/>
    <property type="molecule type" value="Genomic_DNA"/>
</dbReference>
<gene>
    <name evidence="2" type="ORF">CEPIT_LOCUS6977</name>
</gene>
<feature type="domain" description="Reverse transcriptase Ty1/copia-type" evidence="1">
    <location>
        <begin position="20"/>
        <end position="143"/>
    </location>
</feature>
<protein>
    <recommendedName>
        <fullName evidence="1">Reverse transcriptase Ty1/copia-type domain-containing protein</fullName>
    </recommendedName>
</protein>
<evidence type="ECO:0000313" key="3">
    <source>
        <dbReference type="Proteomes" id="UP001152523"/>
    </source>
</evidence>
<sequence>MTDAGWHEAMQNEIRALENNHTWVMESLPPGKKELGCKWVYKIKYHSDGTIERLKARLIVFGNHQQEGIDYTETFAPVVKMVTVRLFLDVAVIKNWELHHMDVHNAFLHGNLQEEVYMKPPSGFLSSRPGQVCRLRKSLYGLR</sequence>
<proteinExistence type="predicted"/>
<dbReference type="Pfam" id="PF07727">
    <property type="entry name" value="RVT_2"/>
    <property type="match status" value="1"/>
</dbReference>
<comment type="caution">
    <text evidence="2">The sequence shown here is derived from an EMBL/GenBank/DDBJ whole genome shotgun (WGS) entry which is preliminary data.</text>
</comment>